<dbReference type="GO" id="GO:0005886">
    <property type="term" value="C:plasma membrane"/>
    <property type="evidence" value="ECO:0007669"/>
    <property type="project" value="TreeGrafter"/>
</dbReference>
<feature type="domain" description="Cell division protein FtsQ/DivIB C-terminal" evidence="8">
    <location>
        <begin position="214"/>
        <end position="320"/>
    </location>
</feature>
<keyword evidence="5" id="KW-0131">Cell cycle</keyword>
<proteinExistence type="predicted"/>
<feature type="compositionally biased region" description="Basic and acidic residues" evidence="6">
    <location>
        <begin position="21"/>
        <end position="30"/>
    </location>
</feature>
<dbReference type="Pfam" id="PF03799">
    <property type="entry name" value="FtsQ_DivIB_C"/>
    <property type="match status" value="1"/>
</dbReference>
<evidence type="ECO:0000313" key="10">
    <source>
        <dbReference type="EMBL" id="XCP83217.1"/>
    </source>
</evidence>
<evidence type="ECO:0000256" key="2">
    <source>
        <dbReference type="ARBA" id="ARBA00022618"/>
    </source>
</evidence>
<feature type="compositionally biased region" description="Low complexity" evidence="6">
    <location>
        <begin position="32"/>
        <end position="61"/>
    </location>
</feature>
<evidence type="ECO:0000256" key="5">
    <source>
        <dbReference type="ARBA" id="ARBA00023306"/>
    </source>
</evidence>
<sequence length="335" mass="34217">MRRPRAPRPTREPVEPTGVEEAGRAPDRAGGRARSGPAAPEGAGPARYPAAAPGADLAAVPTGVATRTDPGSLGRLRERAASSVVSTGLTDRLAERRRAARSLRLRRLTGAVVALLVVAAIAWGVLYSPLLALRPADIAVQGAEGASGAVGADQVRGVLAAHEGESLVRLDVDRLGGEVADGLVRVRSASVTRSWPHGLTVTLELRNPVAAQETDEGYAVLDSEAVVLETVAEAPAGLTRLAADGADKGGAPPLNAAQVATMTAIMGSLDATTRQQVSQSTISTTGQVALSLANGARVVWGDGSQSALKARVLATLLTTSASVYDVSAPHNPTTR</sequence>
<evidence type="ECO:0000256" key="3">
    <source>
        <dbReference type="ARBA" id="ARBA00022692"/>
    </source>
</evidence>
<evidence type="ECO:0000256" key="7">
    <source>
        <dbReference type="SAM" id="Phobius"/>
    </source>
</evidence>
<dbReference type="PANTHER" id="PTHR37820:SF1">
    <property type="entry name" value="CELL DIVISION PROTEIN FTSQ"/>
    <property type="match status" value="1"/>
</dbReference>
<dbReference type="Pfam" id="PF08478">
    <property type="entry name" value="POTRA_1"/>
    <property type="match status" value="1"/>
</dbReference>
<dbReference type="InterPro" id="IPR050487">
    <property type="entry name" value="FtsQ_DivIB"/>
</dbReference>
<protein>
    <submittedName>
        <fullName evidence="10">FtsQ-type POTRA domain-containing protein</fullName>
    </submittedName>
</protein>
<dbReference type="PANTHER" id="PTHR37820">
    <property type="entry name" value="CELL DIVISION PROTEIN DIVIB"/>
    <property type="match status" value="1"/>
</dbReference>
<keyword evidence="7" id="KW-0472">Membrane</keyword>
<dbReference type="InterPro" id="IPR005548">
    <property type="entry name" value="Cell_div_FtsQ/DivIB_C"/>
</dbReference>
<keyword evidence="1" id="KW-1003">Cell membrane</keyword>
<evidence type="ECO:0000256" key="1">
    <source>
        <dbReference type="ARBA" id="ARBA00022475"/>
    </source>
</evidence>
<dbReference type="Gene3D" id="3.10.20.310">
    <property type="entry name" value="membrane protein fhac"/>
    <property type="match status" value="1"/>
</dbReference>
<feature type="region of interest" description="Disordered" evidence="6">
    <location>
        <begin position="1"/>
        <end position="81"/>
    </location>
</feature>
<dbReference type="RefSeq" id="WP_366181425.1">
    <property type="nucleotide sequence ID" value="NZ_CP159989.1"/>
</dbReference>
<evidence type="ECO:0000259" key="8">
    <source>
        <dbReference type="Pfam" id="PF03799"/>
    </source>
</evidence>
<accession>A0AAU8N5T9</accession>
<evidence type="ECO:0000259" key="9">
    <source>
        <dbReference type="Pfam" id="PF08478"/>
    </source>
</evidence>
<keyword evidence="3 7" id="KW-0812">Transmembrane</keyword>
<dbReference type="InterPro" id="IPR013685">
    <property type="entry name" value="POTRA_FtsQ_type"/>
</dbReference>
<dbReference type="GO" id="GO:0051301">
    <property type="term" value="P:cell division"/>
    <property type="evidence" value="ECO:0007669"/>
    <property type="project" value="UniProtKB-KW"/>
</dbReference>
<dbReference type="AlphaFoldDB" id="A0AAU8N5T9"/>
<feature type="transmembrane region" description="Helical" evidence="7">
    <location>
        <begin position="105"/>
        <end position="126"/>
    </location>
</feature>
<evidence type="ECO:0000256" key="4">
    <source>
        <dbReference type="ARBA" id="ARBA00022989"/>
    </source>
</evidence>
<feature type="domain" description="POTRA" evidence="9">
    <location>
        <begin position="150"/>
        <end position="204"/>
    </location>
</feature>
<organism evidence="10">
    <name type="scientific">Actinomyces timonensis</name>
    <dbReference type="NCBI Taxonomy" id="1288391"/>
    <lineage>
        <taxon>Bacteria</taxon>
        <taxon>Bacillati</taxon>
        <taxon>Actinomycetota</taxon>
        <taxon>Actinomycetes</taxon>
        <taxon>Actinomycetales</taxon>
        <taxon>Actinomycetaceae</taxon>
        <taxon>Actinomyces</taxon>
    </lineage>
</organism>
<gene>
    <name evidence="10" type="ORF">ABXS69_04975</name>
</gene>
<name>A0AAU8N5T9_9ACTO</name>
<dbReference type="EMBL" id="CP159989">
    <property type="protein sequence ID" value="XCP83217.1"/>
    <property type="molecule type" value="Genomic_DNA"/>
</dbReference>
<keyword evidence="2" id="KW-0132">Cell division</keyword>
<reference evidence="10" key="1">
    <citation type="submission" date="2024-05" db="EMBL/GenBank/DDBJ databases">
        <title>Draft genome assemblies of 36 bacteria isolated from hibernating arctic ground squirrels.</title>
        <authorList>
            <person name="McKee H."/>
            <person name="Mullen L."/>
            <person name="Drown D.M."/>
            <person name="Duddleston K.N."/>
        </authorList>
    </citation>
    <scope>NUCLEOTIDE SEQUENCE</scope>
    <source>
        <strain evidence="10">AR004</strain>
    </source>
</reference>
<evidence type="ECO:0000256" key="6">
    <source>
        <dbReference type="SAM" id="MobiDB-lite"/>
    </source>
</evidence>
<keyword evidence="4 7" id="KW-1133">Transmembrane helix</keyword>